<evidence type="ECO:0000313" key="9">
    <source>
        <dbReference type="Proteomes" id="UP001314181"/>
    </source>
</evidence>
<accession>A0ABM9N6Y3</accession>
<evidence type="ECO:0000256" key="4">
    <source>
        <dbReference type="ARBA" id="ARBA00022619"/>
    </source>
</evidence>
<comment type="catalytic activity">
    <reaction evidence="6 7">
        <text>(2S)-2-hydroxy-3-oxobutyl phosphate + 5-amino-6-(D-ribitylamino)uracil = 6,7-dimethyl-8-(1-D-ribityl)lumazine + phosphate + 2 H2O + H(+)</text>
        <dbReference type="Rhea" id="RHEA:26152"/>
        <dbReference type="ChEBI" id="CHEBI:15377"/>
        <dbReference type="ChEBI" id="CHEBI:15378"/>
        <dbReference type="ChEBI" id="CHEBI:15934"/>
        <dbReference type="ChEBI" id="CHEBI:43474"/>
        <dbReference type="ChEBI" id="CHEBI:58201"/>
        <dbReference type="ChEBI" id="CHEBI:58830"/>
        <dbReference type="EC" id="2.5.1.78"/>
    </reaction>
</comment>
<keyword evidence="5 7" id="KW-0808">Transferase</keyword>
<feature type="binding site" evidence="7">
    <location>
        <begin position="42"/>
        <end position="44"/>
    </location>
    <ligand>
        <name>5-amino-6-(D-ribitylamino)uracil</name>
        <dbReference type="ChEBI" id="CHEBI:15934"/>
    </ligand>
</feature>
<reference evidence="8 9" key="1">
    <citation type="submission" date="2024-01" db="EMBL/GenBank/DDBJ databases">
        <authorList>
            <person name="Kunselman E."/>
        </authorList>
    </citation>
    <scope>NUCLEOTIDE SEQUENCE [LARGE SCALE GENOMIC DNA]</scope>
    <source>
        <strain evidence="8">2 abalone samples</strain>
    </source>
</reference>
<dbReference type="GO" id="GO:0000906">
    <property type="term" value="F:6,7-dimethyl-8-ribityllumazine synthase activity"/>
    <property type="evidence" value="ECO:0007669"/>
    <property type="project" value="UniProtKB-EC"/>
</dbReference>
<name>A0ABM9N6Y3_9RICK</name>
<comment type="caution">
    <text evidence="7">Lacks conserved residue(s) required for the propagation of feature annotation.</text>
</comment>
<evidence type="ECO:0000313" key="8">
    <source>
        <dbReference type="EMBL" id="CAK8162333.1"/>
    </source>
</evidence>
<organism evidence="8 9">
    <name type="scientific">Candidatus Xenohaliotis californiensis</name>
    <dbReference type="NCBI Taxonomy" id="84677"/>
    <lineage>
        <taxon>Bacteria</taxon>
        <taxon>Pseudomonadati</taxon>
        <taxon>Pseudomonadota</taxon>
        <taxon>Alphaproteobacteria</taxon>
        <taxon>Rickettsiales</taxon>
        <taxon>Anaplasmataceae</taxon>
        <taxon>Candidatus Xenohaliotis</taxon>
    </lineage>
</organism>
<dbReference type="Proteomes" id="UP001314181">
    <property type="component" value="Unassembled WGS sequence"/>
</dbReference>
<dbReference type="PANTHER" id="PTHR21058:SF0">
    <property type="entry name" value="6,7-DIMETHYL-8-RIBITYLLUMAZINE SYNTHASE"/>
    <property type="match status" value="1"/>
</dbReference>
<dbReference type="NCBIfam" id="TIGR00114">
    <property type="entry name" value="lumazine-synth"/>
    <property type="match status" value="1"/>
</dbReference>
<sequence>MVKFLIINSRVYPEISLGLLHGATNFLQKLDINFKEIVTPGALETPIALSMAIDTNIYDAYIILGCIVRGNTDHYKHVSENTNTALTKLATKHMIPIGNGILSVHNIEHAIARSCNDDLNYGHIAANAALEMLHIKQQFAKVKK</sequence>
<dbReference type="SUPFAM" id="SSF52121">
    <property type="entry name" value="Lumazine synthase"/>
    <property type="match status" value="1"/>
</dbReference>
<feature type="active site" description="Proton donor" evidence="7">
    <location>
        <position position="74"/>
    </location>
</feature>
<dbReference type="InterPro" id="IPR036467">
    <property type="entry name" value="LS/RS_sf"/>
</dbReference>
<comment type="caution">
    <text evidence="8">The sequence shown here is derived from an EMBL/GenBank/DDBJ whole genome shotgun (WGS) entry which is preliminary data.</text>
</comment>
<evidence type="ECO:0000256" key="7">
    <source>
        <dbReference type="HAMAP-Rule" id="MF_00178"/>
    </source>
</evidence>
<protein>
    <recommendedName>
        <fullName evidence="3 7">6,7-dimethyl-8-ribityllumazine synthase</fullName>
        <shortName evidence="7">DMRL synthase</shortName>
        <shortName evidence="7">LS</shortName>
        <shortName evidence="7">Lumazine synthase</shortName>
        <ecNumber evidence="3 7">2.5.1.78</ecNumber>
    </recommendedName>
</protein>
<keyword evidence="9" id="KW-1185">Reference proteome</keyword>
<comment type="similarity">
    <text evidence="2 7">Belongs to the DMRL synthase family.</text>
</comment>
<feature type="binding site" evidence="7">
    <location>
        <position position="99"/>
    </location>
    <ligand>
        <name>5-amino-6-(D-ribitylamino)uracil</name>
        <dbReference type="ChEBI" id="CHEBI:15934"/>
    </ligand>
</feature>
<dbReference type="EMBL" id="CAWVOK010000003">
    <property type="protein sequence ID" value="CAK8162333.1"/>
    <property type="molecule type" value="Genomic_DNA"/>
</dbReference>
<evidence type="ECO:0000256" key="3">
    <source>
        <dbReference type="ARBA" id="ARBA00012664"/>
    </source>
</evidence>
<evidence type="ECO:0000256" key="6">
    <source>
        <dbReference type="ARBA" id="ARBA00048785"/>
    </source>
</evidence>
<feature type="binding site" evidence="7">
    <location>
        <position position="113"/>
    </location>
    <ligand>
        <name>(2S)-2-hydroxy-3-oxobutyl phosphate</name>
        <dbReference type="ChEBI" id="CHEBI:58830"/>
    </ligand>
</feature>
<feature type="binding site" evidence="7">
    <location>
        <begin position="71"/>
        <end position="72"/>
    </location>
    <ligand>
        <name>(2S)-2-hydroxy-3-oxobutyl phosphate</name>
        <dbReference type="ChEBI" id="CHEBI:58830"/>
    </ligand>
</feature>
<dbReference type="InterPro" id="IPR002180">
    <property type="entry name" value="LS/RS"/>
</dbReference>
<feature type="binding site" evidence="7">
    <location>
        <begin position="66"/>
        <end position="68"/>
    </location>
    <ligand>
        <name>5-amino-6-(D-ribitylamino)uracil</name>
        <dbReference type="ChEBI" id="CHEBI:15934"/>
    </ligand>
</feature>
<comment type="pathway">
    <text evidence="1 7">Cofactor biosynthesis; riboflavin biosynthesis; riboflavin from 2-hydroxy-3-oxobutyl phosphate and 5-amino-6-(D-ribitylamino)uracil: step 1/2.</text>
</comment>
<comment type="function">
    <text evidence="7">Catalyzes the formation of 6,7-dimethyl-8-ribityllumazine by condensation of 5-amino-6-(D-ribitylamino)uracil with 3,4-dihydroxy-2-butanone 4-phosphate. This is the penultimate step in the biosynthesis of riboflavin.</text>
</comment>
<dbReference type="InterPro" id="IPR034964">
    <property type="entry name" value="LS"/>
</dbReference>
<evidence type="ECO:0000256" key="5">
    <source>
        <dbReference type="ARBA" id="ARBA00022679"/>
    </source>
</evidence>
<evidence type="ECO:0000256" key="2">
    <source>
        <dbReference type="ARBA" id="ARBA00007424"/>
    </source>
</evidence>
<proteinExistence type="inferred from homology"/>
<evidence type="ECO:0000256" key="1">
    <source>
        <dbReference type="ARBA" id="ARBA00004917"/>
    </source>
</evidence>
<gene>
    <name evidence="7 8" type="primary">ribH</name>
    <name evidence="8" type="ORF">CAXC1_120015</name>
</gene>
<keyword evidence="4 7" id="KW-0686">Riboflavin biosynthesis</keyword>
<dbReference type="HAMAP" id="MF_00178">
    <property type="entry name" value="Lumazine_synth"/>
    <property type="match status" value="1"/>
</dbReference>
<dbReference type="Gene3D" id="3.40.50.960">
    <property type="entry name" value="Lumazine/riboflavin synthase"/>
    <property type="match status" value="1"/>
</dbReference>
<dbReference type="EC" id="2.5.1.78" evidence="3 7"/>
<dbReference type="Pfam" id="PF00885">
    <property type="entry name" value="DMRL_synthase"/>
    <property type="match status" value="1"/>
</dbReference>
<dbReference type="RefSeq" id="WP_338363301.1">
    <property type="nucleotide sequence ID" value="NZ_CAWVOK010000003.1"/>
</dbReference>
<dbReference type="CDD" id="cd09209">
    <property type="entry name" value="Lumazine_synthase-I"/>
    <property type="match status" value="1"/>
</dbReference>
<dbReference type="PANTHER" id="PTHR21058">
    <property type="entry name" value="6,7-DIMETHYL-8-RIBITYLLUMAZINE SYNTHASE DMRL SYNTHASE LUMAZINE SYNTHASE"/>
    <property type="match status" value="1"/>
</dbReference>